<evidence type="ECO:0000259" key="3">
    <source>
        <dbReference type="Pfam" id="PF13360"/>
    </source>
</evidence>
<dbReference type="eggNOG" id="COG1520">
    <property type="taxonomic scope" value="Bacteria"/>
</dbReference>
<gene>
    <name evidence="4" type="ORF">N865_00270</name>
</gene>
<proteinExistence type="predicted"/>
<dbReference type="Gene3D" id="2.40.10.480">
    <property type="match status" value="1"/>
</dbReference>
<feature type="compositionally biased region" description="Low complexity" evidence="1">
    <location>
        <begin position="33"/>
        <end position="42"/>
    </location>
</feature>
<dbReference type="RefSeq" id="WP_034803705.1">
    <property type="nucleotide sequence ID" value="NZ_AWSA01000013.1"/>
</dbReference>
<name>W9G843_9MICO</name>
<feature type="region of interest" description="Disordered" evidence="1">
    <location>
        <begin position="26"/>
        <end position="56"/>
    </location>
</feature>
<keyword evidence="5" id="KW-1185">Reference proteome</keyword>
<keyword evidence="2" id="KW-0732">Signal</keyword>
<dbReference type="InterPro" id="IPR015943">
    <property type="entry name" value="WD40/YVTN_repeat-like_dom_sf"/>
</dbReference>
<dbReference type="OrthoDB" id="9813435at2"/>
<feature type="chain" id="PRO_5039680722" description="Pyrrolo-quinoline quinone repeat domain-containing protein" evidence="2">
    <location>
        <begin position="25"/>
        <end position="487"/>
    </location>
</feature>
<dbReference type="PROSITE" id="PS51257">
    <property type="entry name" value="PROKAR_LIPOPROTEIN"/>
    <property type="match status" value="1"/>
</dbReference>
<dbReference type="InterPro" id="IPR011047">
    <property type="entry name" value="Quinoprotein_ADH-like_sf"/>
</dbReference>
<dbReference type="Gene3D" id="2.130.10.10">
    <property type="entry name" value="YVTN repeat-like/Quinoprotein amine dehydrogenase"/>
    <property type="match status" value="1"/>
</dbReference>
<feature type="compositionally biased region" description="Gly residues" evidence="1">
    <location>
        <begin position="43"/>
        <end position="52"/>
    </location>
</feature>
<dbReference type="PANTHER" id="PTHR34512">
    <property type="entry name" value="CELL SURFACE PROTEIN"/>
    <property type="match status" value="1"/>
</dbReference>
<evidence type="ECO:0000313" key="4">
    <source>
        <dbReference type="EMBL" id="EWT02210.1"/>
    </source>
</evidence>
<evidence type="ECO:0000313" key="5">
    <source>
        <dbReference type="Proteomes" id="UP000019489"/>
    </source>
</evidence>
<dbReference type="EMBL" id="AWSA01000013">
    <property type="protein sequence ID" value="EWT02210.1"/>
    <property type="molecule type" value="Genomic_DNA"/>
</dbReference>
<reference evidence="4 5" key="1">
    <citation type="submission" date="2013-08" db="EMBL/GenBank/DDBJ databases">
        <title>Intrasporangium oryzae NRRL B-24470.</title>
        <authorList>
            <person name="Liu H."/>
            <person name="Wang G."/>
        </authorList>
    </citation>
    <scope>NUCLEOTIDE SEQUENCE [LARGE SCALE GENOMIC DNA]</scope>
    <source>
        <strain evidence="4 5">NRRL B-24470</strain>
    </source>
</reference>
<dbReference type="Pfam" id="PF13360">
    <property type="entry name" value="PQQ_2"/>
    <property type="match status" value="2"/>
</dbReference>
<evidence type="ECO:0000256" key="2">
    <source>
        <dbReference type="SAM" id="SignalP"/>
    </source>
</evidence>
<dbReference type="PANTHER" id="PTHR34512:SF30">
    <property type="entry name" value="OUTER MEMBRANE PROTEIN ASSEMBLY FACTOR BAMB"/>
    <property type="match status" value="1"/>
</dbReference>
<organism evidence="4 5">
    <name type="scientific">Intrasporangium oryzae NRRL B-24470</name>
    <dbReference type="NCBI Taxonomy" id="1386089"/>
    <lineage>
        <taxon>Bacteria</taxon>
        <taxon>Bacillati</taxon>
        <taxon>Actinomycetota</taxon>
        <taxon>Actinomycetes</taxon>
        <taxon>Micrococcales</taxon>
        <taxon>Intrasporangiaceae</taxon>
        <taxon>Intrasporangium</taxon>
    </lineage>
</organism>
<accession>W9G843</accession>
<dbReference type="STRING" id="1386089.N865_00270"/>
<protein>
    <recommendedName>
        <fullName evidence="3">Pyrrolo-quinoline quinone repeat domain-containing protein</fullName>
    </recommendedName>
</protein>
<feature type="domain" description="Pyrrolo-quinoline quinone repeat" evidence="3">
    <location>
        <begin position="60"/>
        <end position="201"/>
    </location>
</feature>
<evidence type="ECO:0000256" key="1">
    <source>
        <dbReference type="SAM" id="MobiDB-lite"/>
    </source>
</evidence>
<dbReference type="InterPro" id="IPR002372">
    <property type="entry name" value="PQQ_rpt_dom"/>
</dbReference>
<sequence length="487" mass="48747">MRTHLRRRLTIGTAIIASVLVGSAACGTPSEPTSPARGTSSGATGGASGGSTGVATGPVKRLWKAAWRSGGEGPPDDAKDVVISPDGLTSYVVGSGPVIAYATASGQQRWTADDPAFTQGLVSGAVSADGSLVFVTGPTTKADTGENYTTVALDASSGKPLWRKSYTGPGAGADTPAAIVAAGDLVVVNGTSAGSGTGVDFATVAYDAKTGTQKWVARYDGAAHGDEGWFPSGIHSLAANQAGSMVYVTGGSQGAGGADYATVAYEAATGTRKWVATYSDPSKANDVSAAVAVSPDGVTVVTTGASESKTTKTDSATVAYNAATGKQAWVKRYNGPASQNEGTGAIAFAPDGQSVFVTGTSEGATQGKEDFITIAYGTTDGTQRWAVRWDGKNGGDDNAADLATGPDGTTLVVTGKTVPAPMQDEYATVGYDPATGKVLWTATFASLSANESRASEAHAVAISKDGTIVVTGVSGVGYGTVAYRATK</sequence>
<dbReference type="Proteomes" id="UP000019489">
    <property type="component" value="Unassembled WGS sequence"/>
</dbReference>
<dbReference type="SUPFAM" id="SSF50998">
    <property type="entry name" value="Quinoprotein alcohol dehydrogenase-like"/>
    <property type="match status" value="1"/>
</dbReference>
<feature type="domain" description="Pyrrolo-quinoline quinone repeat" evidence="3">
    <location>
        <begin position="204"/>
        <end position="347"/>
    </location>
</feature>
<dbReference type="AlphaFoldDB" id="W9G843"/>
<feature type="signal peptide" evidence="2">
    <location>
        <begin position="1"/>
        <end position="24"/>
    </location>
</feature>
<comment type="caution">
    <text evidence="4">The sequence shown here is derived from an EMBL/GenBank/DDBJ whole genome shotgun (WGS) entry which is preliminary data.</text>
</comment>